<dbReference type="SUPFAM" id="SSF52172">
    <property type="entry name" value="CheY-like"/>
    <property type="match status" value="1"/>
</dbReference>
<dbReference type="STRING" id="383372.Rcas_0993"/>
<dbReference type="eggNOG" id="COG2197">
    <property type="taxonomic scope" value="Bacteria"/>
</dbReference>
<dbReference type="GO" id="GO:0000160">
    <property type="term" value="P:phosphorelay signal transduction system"/>
    <property type="evidence" value="ECO:0007669"/>
    <property type="project" value="InterPro"/>
</dbReference>
<dbReference type="CDD" id="cd00156">
    <property type="entry name" value="REC"/>
    <property type="match status" value="1"/>
</dbReference>
<feature type="domain" description="Response regulatory" evidence="3">
    <location>
        <begin position="6"/>
        <end position="121"/>
    </location>
</feature>
<dbReference type="KEGG" id="rca:Rcas_0993"/>
<keyword evidence="1 2" id="KW-0597">Phosphoprotein</keyword>
<protein>
    <submittedName>
        <fullName evidence="4">Response regulator receiver protein</fullName>
    </submittedName>
</protein>
<dbReference type="InterPro" id="IPR001789">
    <property type="entry name" value="Sig_transdc_resp-reg_receiver"/>
</dbReference>
<sequence length="127" mass="14068">MMAQHTILIVDDEANQRLMLTQALRTNDEREIASAASVAEALEWLNHHTADLIITDYNMPSANGLALVAHVRQRALPTRIILITAYYSPELQEAARQLGVDHFLTKPVPLSLLRRLANDLGDVTSSA</sequence>
<keyword evidence="5" id="KW-1185">Reference proteome</keyword>
<dbReference type="PANTHER" id="PTHR44591">
    <property type="entry name" value="STRESS RESPONSE REGULATOR PROTEIN 1"/>
    <property type="match status" value="1"/>
</dbReference>
<dbReference type="AlphaFoldDB" id="A7NI04"/>
<evidence type="ECO:0000313" key="5">
    <source>
        <dbReference type="Proteomes" id="UP000000263"/>
    </source>
</evidence>
<evidence type="ECO:0000256" key="2">
    <source>
        <dbReference type="PROSITE-ProRule" id="PRU00169"/>
    </source>
</evidence>
<dbReference type="Proteomes" id="UP000000263">
    <property type="component" value="Chromosome"/>
</dbReference>
<organism evidence="4 5">
    <name type="scientific">Roseiflexus castenholzii (strain DSM 13941 / HLO8)</name>
    <dbReference type="NCBI Taxonomy" id="383372"/>
    <lineage>
        <taxon>Bacteria</taxon>
        <taxon>Bacillati</taxon>
        <taxon>Chloroflexota</taxon>
        <taxon>Chloroflexia</taxon>
        <taxon>Chloroflexales</taxon>
        <taxon>Roseiflexineae</taxon>
        <taxon>Roseiflexaceae</taxon>
        <taxon>Roseiflexus</taxon>
    </lineage>
</organism>
<dbReference type="OrthoDB" id="9808843at2"/>
<dbReference type="InterPro" id="IPR011006">
    <property type="entry name" value="CheY-like_superfamily"/>
</dbReference>
<dbReference type="HOGENOM" id="CLU_000445_69_8_0"/>
<evidence type="ECO:0000259" key="3">
    <source>
        <dbReference type="PROSITE" id="PS50110"/>
    </source>
</evidence>
<evidence type="ECO:0000313" key="4">
    <source>
        <dbReference type="EMBL" id="ABU57101.1"/>
    </source>
</evidence>
<dbReference type="SMART" id="SM00448">
    <property type="entry name" value="REC"/>
    <property type="match status" value="1"/>
</dbReference>
<dbReference type="PANTHER" id="PTHR44591:SF3">
    <property type="entry name" value="RESPONSE REGULATORY DOMAIN-CONTAINING PROTEIN"/>
    <property type="match status" value="1"/>
</dbReference>
<dbReference type="RefSeq" id="WP_012119531.1">
    <property type="nucleotide sequence ID" value="NC_009767.1"/>
</dbReference>
<dbReference type="PROSITE" id="PS50110">
    <property type="entry name" value="RESPONSE_REGULATORY"/>
    <property type="match status" value="1"/>
</dbReference>
<gene>
    <name evidence="4" type="ordered locus">Rcas_0993</name>
</gene>
<feature type="modified residue" description="4-aspartylphosphate" evidence="2">
    <location>
        <position position="56"/>
    </location>
</feature>
<dbReference type="InterPro" id="IPR050595">
    <property type="entry name" value="Bact_response_regulator"/>
</dbReference>
<reference evidence="4 5" key="1">
    <citation type="submission" date="2007-08" db="EMBL/GenBank/DDBJ databases">
        <title>Complete sequence of Roseiflexus castenholzii DSM 13941.</title>
        <authorList>
            <consortium name="US DOE Joint Genome Institute"/>
            <person name="Copeland A."/>
            <person name="Lucas S."/>
            <person name="Lapidus A."/>
            <person name="Barry K."/>
            <person name="Glavina del Rio T."/>
            <person name="Dalin E."/>
            <person name="Tice H."/>
            <person name="Pitluck S."/>
            <person name="Thompson L.S."/>
            <person name="Brettin T."/>
            <person name="Bruce D."/>
            <person name="Detter J.C."/>
            <person name="Han C."/>
            <person name="Tapia R."/>
            <person name="Schmutz J."/>
            <person name="Larimer F."/>
            <person name="Land M."/>
            <person name="Hauser L."/>
            <person name="Kyrpides N."/>
            <person name="Mikhailova N."/>
            <person name="Bryant D.A."/>
            <person name="Hanada S."/>
            <person name="Tsukatani Y."/>
            <person name="Richardson P."/>
        </authorList>
    </citation>
    <scope>NUCLEOTIDE SEQUENCE [LARGE SCALE GENOMIC DNA]</scope>
    <source>
        <strain evidence="5">DSM 13941 / HLO8</strain>
    </source>
</reference>
<proteinExistence type="predicted"/>
<accession>A7NI04</accession>
<dbReference type="EMBL" id="CP000804">
    <property type="protein sequence ID" value="ABU57101.1"/>
    <property type="molecule type" value="Genomic_DNA"/>
</dbReference>
<evidence type="ECO:0000256" key="1">
    <source>
        <dbReference type="ARBA" id="ARBA00022553"/>
    </source>
</evidence>
<dbReference type="Gene3D" id="3.40.50.2300">
    <property type="match status" value="1"/>
</dbReference>
<name>A7NI04_ROSCS</name>
<dbReference type="Pfam" id="PF00072">
    <property type="entry name" value="Response_reg"/>
    <property type="match status" value="1"/>
</dbReference>